<feature type="transmembrane region" description="Helical" evidence="2">
    <location>
        <begin position="207"/>
        <end position="227"/>
    </location>
</feature>
<dbReference type="OrthoDB" id="9790659at2"/>
<evidence type="ECO:0000313" key="6">
    <source>
        <dbReference type="Proteomes" id="UP000233778"/>
    </source>
</evidence>
<evidence type="ECO:0000313" key="3">
    <source>
        <dbReference type="EMBL" id="AUH02536.1"/>
    </source>
</evidence>
<evidence type="ECO:0000313" key="5">
    <source>
        <dbReference type="Proteomes" id="UP000017700"/>
    </source>
</evidence>
<reference evidence="4" key="2">
    <citation type="submission" date="2013-09" db="EMBL/GenBank/DDBJ databases">
        <authorList>
            <person name="Wang G."/>
            <person name="Yang Y."/>
            <person name="Su Y."/>
        </authorList>
    </citation>
    <scope>NUCLEOTIDE SEQUENCE</scope>
    <source>
        <strain evidence="4">ATCC 39006</strain>
    </source>
</reference>
<dbReference type="KEGG" id="sera:Ser39006_014105"/>
<gene>
    <name evidence="3" type="ORF">CWC46_14100</name>
    <name evidence="4" type="ORF">Ser39006_014105</name>
</gene>
<reference evidence="4 5" key="1">
    <citation type="journal article" date="2013" name="Genome Announc.">
        <title>Draft genome sequence of Serratia sp. strain ATCC 39006, a model bacterium for analysis of the biosynthesis and regulation of prodigiosin, a carbapenem, and gas vesicles.</title>
        <authorList>
            <person name="Fineran P.C."/>
            <person name="Iglesias Cans M.C."/>
            <person name="Ramsay J.P."/>
            <person name="Wilf N.M."/>
            <person name="Cossyleon D."/>
            <person name="McNeil M.B."/>
            <person name="Williamson N.R."/>
            <person name="Monson R.E."/>
            <person name="Becher S.A."/>
            <person name="Stanton J.A."/>
            <person name="Brugger K."/>
            <person name="Brown S.D."/>
            <person name="Salmond G.P."/>
        </authorList>
    </citation>
    <scope>NUCLEOTIDE SEQUENCE [LARGE SCALE GENOMIC DNA]</scope>
    <source>
        <strain evidence="4">ATCC 39006</strain>
        <strain evidence="5">ATCC 39006 / SC 11482</strain>
    </source>
</reference>
<evidence type="ECO:0000313" key="4">
    <source>
        <dbReference type="EMBL" id="AUH06851.1"/>
    </source>
</evidence>
<dbReference type="Proteomes" id="UP000233778">
    <property type="component" value="Chromosome"/>
</dbReference>
<feature type="transmembrane region" description="Helical" evidence="2">
    <location>
        <begin position="139"/>
        <end position="160"/>
    </location>
</feature>
<proteinExistence type="predicted"/>
<keyword evidence="2" id="KW-0472">Membrane</keyword>
<name>A0A2I5TD96_SERS3</name>
<dbReference type="EMBL" id="CP025085">
    <property type="protein sequence ID" value="AUH02536.1"/>
    <property type="molecule type" value="Genomic_DNA"/>
</dbReference>
<reference evidence="3 6" key="3">
    <citation type="submission" date="2017-11" db="EMBL/GenBank/DDBJ databases">
        <title>Complete genome sequence of Serratia sp. ATCC 39006 LacA.</title>
        <authorList>
            <person name="Hampton H.G."/>
            <person name="Jackson S.A."/>
            <person name="Jauregui R."/>
            <person name="Poulter G.T.M."/>
            <person name="Salmond G.P.C."/>
            <person name="Fineran P.C."/>
        </authorList>
    </citation>
    <scope>NUCLEOTIDE SEQUENCE [LARGE SCALE GENOMIC DNA]</scope>
    <source>
        <strain evidence="3 6">ATCC 39006</strain>
    </source>
</reference>
<evidence type="ECO:0000256" key="2">
    <source>
        <dbReference type="SAM" id="Phobius"/>
    </source>
</evidence>
<dbReference type="STRING" id="104623.Ser39006_02654"/>
<accession>A0A2I5TD96</accession>
<dbReference type="Proteomes" id="UP000017700">
    <property type="component" value="Chromosome"/>
</dbReference>
<dbReference type="Pfam" id="PF04087">
    <property type="entry name" value="DUF389"/>
    <property type="match status" value="1"/>
</dbReference>
<dbReference type="PANTHER" id="PTHR20992:SF9">
    <property type="entry name" value="AT15442P-RELATED"/>
    <property type="match status" value="1"/>
</dbReference>
<dbReference type="PANTHER" id="PTHR20992">
    <property type="entry name" value="AT15442P-RELATED"/>
    <property type="match status" value="1"/>
</dbReference>
<feature type="transmembrane region" description="Helical" evidence="2">
    <location>
        <begin position="116"/>
        <end position="133"/>
    </location>
</feature>
<feature type="transmembrane region" description="Helical" evidence="2">
    <location>
        <begin position="307"/>
        <end position="326"/>
    </location>
</feature>
<organism evidence="4 5">
    <name type="scientific">Serratia sp. (strain ATCC 39006)</name>
    <name type="common">Prodigiosinella confusarubida</name>
    <dbReference type="NCBI Taxonomy" id="104623"/>
    <lineage>
        <taxon>Bacteria</taxon>
        <taxon>Pseudomonadati</taxon>
        <taxon>Pseudomonadota</taxon>
        <taxon>Gammaproteobacteria</taxon>
        <taxon>Enterobacterales</taxon>
        <taxon>Pectobacteriaceae</taxon>
        <taxon>Prodigiosinella</taxon>
    </lineage>
</organism>
<evidence type="ECO:0000256" key="1">
    <source>
        <dbReference type="SAM" id="MobiDB-lite"/>
    </source>
</evidence>
<dbReference type="AlphaFoldDB" id="A0A2I5TD96"/>
<dbReference type="EMBL" id="CP025084">
    <property type="protein sequence ID" value="AUH06851.1"/>
    <property type="molecule type" value="Genomic_DNA"/>
</dbReference>
<keyword evidence="2" id="KW-0812">Transmembrane</keyword>
<sequence length="329" mass="34703">MVLQERDSGDVRELLKDCKVLEHRHIRLTDDEVLVRILLDAVQSETVLDLLEKQYTGREGYRVMVLPVEATLPRAQVEPEETAAPEPSAPEEKTPERIGREELYEDIKNGAQLSRVYMALVALSTVVAAIGLHHNNVAVIIGAMVIAPLLGPSIALSLGITLGDVSLLRKGLLTALAGNASALVLSVLIGLLLNVDPTLSELALRTQVGLGDIVLALASGCAGALAFTTGVSTALIGVMVAVAMLPPLVTSGLLFGGGHPTLAMGALSLFLVNLICVNLAGVTTFLIQGIKPTNWWDKVQAKKATRIAIALSIVLLAVLVGIILLVHKG</sequence>
<reference evidence="4" key="4">
    <citation type="submission" date="2017-11" db="EMBL/GenBank/DDBJ databases">
        <title>Complete genome sequence of Serratia sp. ATCC 39006.</title>
        <authorList>
            <person name="Hampton H.G."/>
            <person name="Jackson S.A."/>
            <person name="Jauregui R."/>
            <person name="Poulter G.T.M."/>
            <person name="Salmond G.P.C."/>
            <person name="Fineran P.C."/>
        </authorList>
    </citation>
    <scope>NUCLEOTIDE SEQUENCE</scope>
    <source>
        <strain evidence="4">ATCC 39006</strain>
    </source>
</reference>
<feature type="transmembrane region" description="Helical" evidence="2">
    <location>
        <begin position="234"/>
        <end position="256"/>
    </location>
</feature>
<protein>
    <submittedName>
        <fullName evidence="4">TIGR00341 family protein</fullName>
    </submittedName>
</protein>
<dbReference type="InterPro" id="IPR005240">
    <property type="entry name" value="DUF389"/>
</dbReference>
<feature type="transmembrane region" description="Helical" evidence="2">
    <location>
        <begin position="172"/>
        <end position="195"/>
    </location>
</feature>
<dbReference type="NCBIfam" id="TIGR00341">
    <property type="entry name" value="TIGR00341 family protein"/>
    <property type="match status" value="1"/>
</dbReference>
<keyword evidence="5" id="KW-1185">Reference proteome</keyword>
<dbReference type="KEGG" id="serq:CWC46_14100"/>
<feature type="region of interest" description="Disordered" evidence="1">
    <location>
        <begin position="75"/>
        <end position="95"/>
    </location>
</feature>
<keyword evidence="2" id="KW-1133">Transmembrane helix</keyword>
<feature type="transmembrane region" description="Helical" evidence="2">
    <location>
        <begin position="262"/>
        <end position="287"/>
    </location>
</feature>